<name>A0A1T4W6W7_9FIRM</name>
<sequence length="213" mass="23156">MAAGKEKHGGFPTNMLHEQSQTPVEQRGGVNAPLRNSLDAPDNCTNARPRQRQHSTRDTNPIEEAALRDRQASGAGTNDDKDETPTIAPTQKANDPQHGAKAPDTTTELPAPPAPQYGAAHANHKAQRHGTHADKGHNTPRKRALNNGRDQAEYDKEDRIGKEEEINGEHTESKKAQRTSIGEPGQDGKGTRAKTKQYGPATTPPPMPRKRTL</sequence>
<evidence type="ECO:0000256" key="1">
    <source>
        <dbReference type="SAM" id="MobiDB-lite"/>
    </source>
</evidence>
<evidence type="ECO:0000313" key="3">
    <source>
        <dbReference type="Proteomes" id="UP000190286"/>
    </source>
</evidence>
<accession>A0A1T4W6W7</accession>
<dbReference type="AlphaFoldDB" id="A0A1T4W6W7"/>
<organism evidence="2 3">
    <name type="scientific">Gemmiger formicilis</name>
    <dbReference type="NCBI Taxonomy" id="745368"/>
    <lineage>
        <taxon>Bacteria</taxon>
        <taxon>Bacillati</taxon>
        <taxon>Bacillota</taxon>
        <taxon>Clostridia</taxon>
        <taxon>Eubacteriales</taxon>
        <taxon>Gemmiger</taxon>
    </lineage>
</organism>
<dbReference type="EMBL" id="FUYF01000001">
    <property type="protein sequence ID" value="SKA72849.1"/>
    <property type="molecule type" value="Genomic_DNA"/>
</dbReference>
<dbReference type="STRING" id="745368.SAMN02745178_00017"/>
<feature type="compositionally biased region" description="Basic and acidic residues" evidence="1">
    <location>
        <begin position="150"/>
        <end position="175"/>
    </location>
</feature>
<gene>
    <name evidence="2" type="ORF">SAMN02745178_00017</name>
</gene>
<proteinExistence type="predicted"/>
<dbReference type="Proteomes" id="UP000190286">
    <property type="component" value="Unassembled WGS sequence"/>
</dbReference>
<keyword evidence="3" id="KW-1185">Reference proteome</keyword>
<feature type="region of interest" description="Disordered" evidence="1">
    <location>
        <begin position="1"/>
        <end position="213"/>
    </location>
</feature>
<protein>
    <submittedName>
        <fullName evidence="2">Uncharacterized protein</fullName>
    </submittedName>
</protein>
<reference evidence="2 3" key="1">
    <citation type="submission" date="2017-02" db="EMBL/GenBank/DDBJ databases">
        <authorList>
            <person name="Peterson S.W."/>
        </authorList>
    </citation>
    <scope>NUCLEOTIDE SEQUENCE [LARGE SCALE GENOMIC DNA]</scope>
    <source>
        <strain evidence="2 3">ATCC 27749</strain>
    </source>
</reference>
<evidence type="ECO:0000313" key="2">
    <source>
        <dbReference type="EMBL" id="SKA72849.1"/>
    </source>
</evidence>